<dbReference type="GO" id="GO:0030968">
    <property type="term" value="P:endoplasmic reticulum unfolded protein response"/>
    <property type="evidence" value="ECO:0007669"/>
    <property type="project" value="TreeGrafter"/>
</dbReference>
<evidence type="ECO:0000256" key="4">
    <source>
        <dbReference type="ARBA" id="ARBA00022490"/>
    </source>
</evidence>
<dbReference type="InterPro" id="IPR009703">
    <property type="entry name" value="Selenoprotein_S"/>
</dbReference>
<evidence type="ECO:0000313" key="13">
    <source>
        <dbReference type="Proteomes" id="UP001353858"/>
    </source>
</evidence>
<comment type="similarity">
    <text evidence="3">Belongs to the selenoprotein S family.</text>
</comment>
<dbReference type="GO" id="GO:0036513">
    <property type="term" value="C:Derlin-1 retrotranslocation complex"/>
    <property type="evidence" value="ECO:0007669"/>
    <property type="project" value="TreeGrafter"/>
</dbReference>
<dbReference type="GO" id="GO:0030970">
    <property type="term" value="P:retrograde protein transport, ER to cytosol"/>
    <property type="evidence" value="ECO:0007669"/>
    <property type="project" value="TreeGrafter"/>
</dbReference>
<evidence type="ECO:0000256" key="9">
    <source>
        <dbReference type="ARBA" id="ARBA00023136"/>
    </source>
</evidence>
<evidence type="ECO:0000256" key="2">
    <source>
        <dbReference type="ARBA" id="ARBA00004496"/>
    </source>
</evidence>
<keyword evidence="8 11" id="KW-1133">Transmembrane helix</keyword>
<keyword evidence="13" id="KW-1185">Reference proteome</keyword>
<keyword evidence="5 11" id="KW-0812">Transmembrane</keyword>
<evidence type="ECO:0000256" key="1">
    <source>
        <dbReference type="ARBA" id="ARBA00004389"/>
    </source>
</evidence>
<protein>
    <recommendedName>
        <fullName evidence="14">Selenoprotein S</fullName>
    </recommendedName>
</protein>
<evidence type="ECO:0000256" key="10">
    <source>
        <dbReference type="SAM" id="MobiDB-lite"/>
    </source>
</evidence>
<keyword evidence="9 11" id="KW-0472">Membrane</keyword>
<reference evidence="13" key="1">
    <citation type="submission" date="2023-01" db="EMBL/GenBank/DDBJ databases">
        <title>Key to firefly adult light organ development and bioluminescence: homeobox transcription factors regulate luciferase expression and transportation to peroxisome.</title>
        <authorList>
            <person name="Fu X."/>
        </authorList>
    </citation>
    <scope>NUCLEOTIDE SEQUENCE [LARGE SCALE GENOMIC DNA]</scope>
</reference>
<evidence type="ECO:0000256" key="6">
    <source>
        <dbReference type="ARBA" id="ARBA00022824"/>
    </source>
</evidence>
<keyword evidence="7" id="KW-0712">Selenocysteine</keyword>
<evidence type="ECO:0000256" key="7">
    <source>
        <dbReference type="ARBA" id="ARBA00022933"/>
    </source>
</evidence>
<evidence type="ECO:0000256" key="5">
    <source>
        <dbReference type="ARBA" id="ARBA00022692"/>
    </source>
</evidence>
<organism evidence="12 13">
    <name type="scientific">Aquatica leii</name>
    <dbReference type="NCBI Taxonomy" id="1421715"/>
    <lineage>
        <taxon>Eukaryota</taxon>
        <taxon>Metazoa</taxon>
        <taxon>Ecdysozoa</taxon>
        <taxon>Arthropoda</taxon>
        <taxon>Hexapoda</taxon>
        <taxon>Insecta</taxon>
        <taxon>Pterygota</taxon>
        <taxon>Neoptera</taxon>
        <taxon>Endopterygota</taxon>
        <taxon>Coleoptera</taxon>
        <taxon>Polyphaga</taxon>
        <taxon>Elateriformia</taxon>
        <taxon>Elateroidea</taxon>
        <taxon>Lampyridae</taxon>
        <taxon>Luciolinae</taxon>
        <taxon>Aquatica</taxon>
    </lineage>
</organism>
<dbReference type="EMBL" id="JARPUR010000002">
    <property type="protein sequence ID" value="KAK4881672.1"/>
    <property type="molecule type" value="Genomic_DNA"/>
</dbReference>
<evidence type="ECO:0008006" key="14">
    <source>
        <dbReference type="Google" id="ProtNLM"/>
    </source>
</evidence>
<evidence type="ECO:0000256" key="11">
    <source>
        <dbReference type="SAM" id="Phobius"/>
    </source>
</evidence>
<evidence type="ECO:0000256" key="3">
    <source>
        <dbReference type="ARBA" id="ARBA00011034"/>
    </source>
</evidence>
<feature type="region of interest" description="Disordered" evidence="10">
    <location>
        <begin position="97"/>
        <end position="159"/>
    </location>
</feature>
<evidence type="ECO:0000256" key="8">
    <source>
        <dbReference type="ARBA" id="ARBA00022989"/>
    </source>
</evidence>
<dbReference type="PANTHER" id="PTHR28621:SF1">
    <property type="entry name" value="SELENOPROTEIN S"/>
    <property type="match status" value="1"/>
</dbReference>
<name>A0AAN7SHQ0_9COLE</name>
<proteinExistence type="inferred from homology"/>
<dbReference type="Pfam" id="PF06936">
    <property type="entry name" value="Selenoprotein_S"/>
    <property type="match status" value="1"/>
</dbReference>
<gene>
    <name evidence="12" type="ORF">RN001_004991</name>
</gene>
<feature type="transmembrane region" description="Helical" evidence="11">
    <location>
        <begin position="12"/>
        <end position="39"/>
    </location>
</feature>
<dbReference type="Proteomes" id="UP001353858">
    <property type="component" value="Unassembled WGS sequence"/>
</dbReference>
<keyword evidence="4" id="KW-0963">Cytoplasm</keyword>
<keyword evidence="6" id="KW-0256">Endoplasmic reticulum</keyword>
<evidence type="ECO:0000313" key="12">
    <source>
        <dbReference type="EMBL" id="KAK4881672.1"/>
    </source>
</evidence>
<dbReference type="Gene3D" id="6.10.250.2950">
    <property type="match status" value="1"/>
</dbReference>
<sequence length="159" mass="18826">MVQFNFQGNDTPLYLSVIYAIENYGWYVLIASVIVFYLYRKYQTKLDEYWENKASQDYASYYHKNPDLLTERLTAREQYAQKLQEKYTNEAKVYQEKMEQKENKKKQEWLERHLSGGHRLGSSNENSLRPDYNPLMGDTSSRTYKAQRKTPCSGGGCKK</sequence>
<dbReference type="PANTHER" id="PTHR28621">
    <property type="entry name" value="SELENOPROTEIN S"/>
    <property type="match status" value="1"/>
</dbReference>
<dbReference type="AlphaFoldDB" id="A0AAN7SHQ0"/>
<dbReference type="GO" id="GO:0036502">
    <property type="term" value="C:Derlin-1-VIMP complex"/>
    <property type="evidence" value="ECO:0007669"/>
    <property type="project" value="TreeGrafter"/>
</dbReference>
<accession>A0AAN7SHQ0</accession>
<comment type="subcellular location">
    <subcellularLocation>
        <location evidence="2">Cytoplasm</location>
    </subcellularLocation>
    <subcellularLocation>
        <location evidence="1">Endoplasmic reticulum membrane</location>
        <topology evidence="1">Single-pass membrane protein</topology>
    </subcellularLocation>
</comment>
<comment type="caution">
    <text evidence="12">The sequence shown here is derived from an EMBL/GenBank/DDBJ whole genome shotgun (WGS) entry which is preliminary data.</text>
</comment>
<feature type="compositionally biased region" description="Basic and acidic residues" evidence="10">
    <location>
        <begin position="97"/>
        <end position="114"/>
    </location>
</feature>